<dbReference type="InterPro" id="IPR015590">
    <property type="entry name" value="Aldehyde_DH_dom"/>
</dbReference>
<comment type="catalytic activity">
    <reaction evidence="7">
        <text>L-glutamate 5-semialdehyde + phosphate + NADP(+) = L-glutamyl 5-phosphate + NADPH + H(+)</text>
        <dbReference type="Rhea" id="RHEA:19541"/>
        <dbReference type="ChEBI" id="CHEBI:15378"/>
        <dbReference type="ChEBI" id="CHEBI:43474"/>
        <dbReference type="ChEBI" id="CHEBI:57783"/>
        <dbReference type="ChEBI" id="CHEBI:58066"/>
        <dbReference type="ChEBI" id="CHEBI:58274"/>
        <dbReference type="ChEBI" id="CHEBI:58349"/>
        <dbReference type="EC" id="1.2.1.41"/>
    </reaction>
</comment>
<dbReference type="PANTHER" id="PTHR11063:SF8">
    <property type="entry name" value="DELTA-1-PYRROLINE-5-CARBOXYLATE SYNTHASE"/>
    <property type="match status" value="1"/>
</dbReference>
<sequence>MSNPALETARAARLASVDMQSVTDEQKNQALLTIKQVLSERREEIFQANEQDKQIAKELVKQGKLSASLFKRLDVCQGDKFDTILSGVSDITQLPDPTKKVTMATKLDDGLELYRLTVPVGVLLTIFEARPEVVVNISCLALKSGNAVILKGGKEATHTNAALARVIQDALASLPKDNGIPKEAVQIVETREDISALLDLDRYIDLVVPRGSNSLVKYIQNNTRIPVLGHADGICSVYIDEEADLQKAVKIAVDSKTNYTAACNSAETLLVNKSLLQNKEFSKIALGLLEAGVTLKCESDVLDFLMQSSSIPKEYKQTKLEEAVEQDFYTEFLDLVMAVKSVADVDAAVAHINEHGSKHTDCIVTENKNTANYFMTRVDAAGCYWNASTRFADGFRYGFGAEVGVSTNKTHARGPVGLEGLVIYKYKLIGNGEGAGDYGSGKKQYKHETIEPAQYNFLFVVPLVVFTDNSWALPAVYDSLSTVQEVQVCQEDSPFFIPHQETTKENATAVCSQYGGDLAPISNLNFVDATALLFHCRGPMSQAWIRSWDVTDYGSNCLTLYTGSSIPGGGIDINCTGNDYIVPICVGKSGGSPPSPPPTITTNTGATLTGSGFSIATPPSIMSVSRPPFTSLGPIAEDTISFTSSL</sequence>
<reference evidence="13 14" key="1">
    <citation type="submission" date="2014-09" db="EMBL/GenBank/DDBJ databases">
        <authorList>
            <person name="Ellenberger Sabrina"/>
        </authorList>
    </citation>
    <scope>NUCLEOTIDE SEQUENCE [LARGE SCALE GENOMIC DNA]</scope>
    <source>
        <strain evidence="13 14">CBS 412.66</strain>
    </source>
</reference>
<dbReference type="PROSITE" id="PS01223">
    <property type="entry name" value="PROA"/>
    <property type="match status" value="1"/>
</dbReference>
<evidence type="ECO:0000256" key="8">
    <source>
        <dbReference type="ARBA" id="ARBA00059423"/>
    </source>
</evidence>
<dbReference type="Gene3D" id="3.40.605.10">
    <property type="entry name" value="Aldehyde Dehydrogenase, Chain A, domain 1"/>
    <property type="match status" value="1"/>
</dbReference>
<dbReference type="FunFam" id="3.40.309.10:FF:000006">
    <property type="entry name" value="Gamma-glutamyl phosphate reductase"/>
    <property type="match status" value="1"/>
</dbReference>
<dbReference type="InterPro" id="IPR000965">
    <property type="entry name" value="GPR_dom"/>
</dbReference>
<keyword evidence="3" id="KW-0028">Amino-acid biosynthesis</keyword>
<evidence type="ECO:0000313" key="13">
    <source>
        <dbReference type="EMBL" id="CEP13232.1"/>
    </source>
</evidence>
<dbReference type="PANTHER" id="PTHR11063">
    <property type="entry name" value="GLUTAMATE SEMIALDEHYDE DEHYDROGENASE"/>
    <property type="match status" value="1"/>
</dbReference>
<dbReference type="InterPro" id="IPR020593">
    <property type="entry name" value="G-glutamylP_reductase_CS"/>
</dbReference>
<dbReference type="STRING" id="35722.A0A0B7NCY1"/>
<evidence type="ECO:0000259" key="12">
    <source>
        <dbReference type="Pfam" id="PF00171"/>
    </source>
</evidence>
<dbReference type="CDD" id="cd07079">
    <property type="entry name" value="ALDH_F18-19_ProA-GPR"/>
    <property type="match status" value="1"/>
</dbReference>
<dbReference type="GO" id="GO:0055129">
    <property type="term" value="P:L-proline biosynthetic process"/>
    <property type="evidence" value="ECO:0007669"/>
    <property type="project" value="UniProtKB-UniPathway"/>
</dbReference>
<dbReference type="OrthoDB" id="1934954at2759"/>
<dbReference type="GO" id="GO:0004350">
    <property type="term" value="F:glutamate-5-semialdehyde dehydrogenase activity"/>
    <property type="evidence" value="ECO:0007669"/>
    <property type="project" value="UniProtKB-EC"/>
</dbReference>
<dbReference type="Gene3D" id="3.40.309.10">
    <property type="entry name" value="Aldehyde Dehydrogenase, Chain A, domain 2"/>
    <property type="match status" value="1"/>
</dbReference>
<gene>
    <name evidence="13" type="primary">PARPA_07281.1 scaffold 26887</name>
</gene>
<evidence type="ECO:0000256" key="9">
    <source>
        <dbReference type="ARBA" id="ARBA00060997"/>
    </source>
</evidence>
<comment type="pathway">
    <text evidence="1">Amino-acid biosynthesis; L-proline biosynthesis; L-glutamate 5-semialdehyde from L-glutamate: step 2/2.</text>
</comment>
<evidence type="ECO:0000256" key="10">
    <source>
        <dbReference type="ARBA" id="ARBA00075718"/>
    </source>
</evidence>
<evidence type="ECO:0000256" key="7">
    <source>
        <dbReference type="ARBA" id="ARBA00049024"/>
    </source>
</evidence>
<proteinExistence type="inferred from homology"/>
<keyword evidence="14" id="KW-1185">Reference proteome</keyword>
<dbReference type="EC" id="1.2.1.41" evidence="2"/>
<protein>
    <recommendedName>
        <fullName evidence="2">glutamate-5-semialdehyde dehydrogenase</fullName>
        <ecNumber evidence="2">1.2.1.41</ecNumber>
    </recommendedName>
    <alternativeName>
        <fullName evidence="11">Glutamate-5-semialdehyde dehydrogenase</fullName>
    </alternativeName>
    <alternativeName>
        <fullName evidence="10">Glutamyl-gamma-semialdehyde dehydrogenase</fullName>
    </alternativeName>
</protein>
<dbReference type="SUPFAM" id="SSF56436">
    <property type="entry name" value="C-type lectin-like"/>
    <property type="match status" value="1"/>
</dbReference>
<evidence type="ECO:0000313" key="14">
    <source>
        <dbReference type="Proteomes" id="UP000054107"/>
    </source>
</evidence>
<evidence type="ECO:0000256" key="11">
    <source>
        <dbReference type="ARBA" id="ARBA00077451"/>
    </source>
</evidence>
<keyword evidence="5" id="KW-0521">NADP</keyword>
<accession>A0A0B7NCY1</accession>
<dbReference type="InterPro" id="IPR016161">
    <property type="entry name" value="Ald_DH/histidinol_DH"/>
</dbReference>
<keyword evidence="6" id="KW-0560">Oxidoreductase</keyword>
<dbReference type="HAMAP" id="MF_00412">
    <property type="entry name" value="ProA"/>
    <property type="match status" value="1"/>
</dbReference>
<evidence type="ECO:0000256" key="4">
    <source>
        <dbReference type="ARBA" id="ARBA00022650"/>
    </source>
</evidence>
<dbReference type="NCBIfam" id="NF001221">
    <property type="entry name" value="PRK00197.1"/>
    <property type="match status" value="1"/>
</dbReference>
<dbReference type="InterPro" id="IPR016187">
    <property type="entry name" value="CTDL_fold"/>
</dbReference>
<comment type="similarity">
    <text evidence="9">Belongs to the gamma-glutamyl phosphate reductase family.</text>
</comment>
<organism evidence="13 14">
    <name type="scientific">Parasitella parasitica</name>
    <dbReference type="NCBI Taxonomy" id="35722"/>
    <lineage>
        <taxon>Eukaryota</taxon>
        <taxon>Fungi</taxon>
        <taxon>Fungi incertae sedis</taxon>
        <taxon>Mucoromycota</taxon>
        <taxon>Mucoromycotina</taxon>
        <taxon>Mucoromycetes</taxon>
        <taxon>Mucorales</taxon>
        <taxon>Mucorineae</taxon>
        <taxon>Mucoraceae</taxon>
        <taxon>Parasitella</taxon>
    </lineage>
</organism>
<dbReference type="SUPFAM" id="SSF53720">
    <property type="entry name" value="ALDH-like"/>
    <property type="match status" value="1"/>
</dbReference>
<dbReference type="Pfam" id="PF00171">
    <property type="entry name" value="Aldedh"/>
    <property type="match status" value="1"/>
</dbReference>
<evidence type="ECO:0000256" key="5">
    <source>
        <dbReference type="ARBA" id="ARBA00022857"/>
    </source>
</evidence>
<evidence type="ECO:0000256" key="1">
    <source>
        <dbReference type="ARBA" id="ARBA00004985"/>
    </source>
</evidence>
<dbReference type="Proteomes" id="UP000054107">
    <property type="component" value="Unassembled WGS sequence"/>
</dbReference>
<evidence type="ECO:0000256" key="6">
    <source>
        <dbReference type="ARBA" id="ARBA00023002"/>
    </source>
</evidence>
<name>A0A0B7NCY1_9FUNG</name>
<dbReference type="InterPro" id="IPR016162">
    <property type="entry name" value="Ald_DH_N"/>
</dbReference>
<evidence type="ECO:0000256" key="3">
    <source>
        <dbReference type="ARBA" id="ARBA00022605"/>
    </source>
</evidence>
<dbReference type="InterPro" id="IPR016163">
    <property type="entry name" value="Ald_DH_C"/>
</dbReference>
<dbReference type="UniPathway" id="UPA00098">
    <property type="reaction ID" value="UER00360"/>
</dbReference>
<evidence type="ECO:0000256" key="2">
    <source>
        <dbReference type="ARBA" id="ARBA00013002"/>
    </source>
</evidence>
<dbReference type="NCBIfam" id="TIGR00407">
    <property type="entry name" value="proA"/>
    <property type="match status" value="1"/>
</dbReference>
<dbReference type="AlphaFoldDB" id="A0A0B7NCY1"/>
<feature type="domain" description="Aldehyde dehydrogenase" evidence="12">
    <location>
        <begin position="8"/>
        <end position="276"/>
    </location>
</feature>
<comment type="function">
    <text evidence="8">Catalyzes the NADPH dependent reduction of L-gamma-glutamyl 5-phosphate into L-glutamate 5-semialdehyde and phosphate. The product spontaneously undergoes cyclization to form 1-pyrroline-5-carboxylate.</text>
</comment>
<keyword evidence="4" id="KW-0641">Proline biosynthesis</keyword>
<dbReference type="EMBL" id="LN729408">
    <property type="protein sequence ID" value="CEP13232.1"/>
    <property type="molecule type" value="Genomic_DNA"/>
</dbReference>